<dbReference type="InterPro" id="IPR026350">
    <property type="entry name" value="GxxExxY"/>
</dbReference>
<organism evidence="1 2">
    <name type="scientific">Chloroflexus islandicus</name>
    <dbReference type="NCBI Taxonomy" id="1707952"/>
    <lineage>
        <taxon>Bacteria</taxon>
        <taxon>Bacillati</taxon>
        <taxon>Chloroflexota</taxon>
        <taxon>Chloroflexia</taxon>
        <taxon>Chloroflexales</taxon>
        <taxon>Chloroflexineae</taxon>
        <taxon>Chloroflexaceae</taxon>
        <taxon>Chloroflexus</taxon>
    </lineage>
</organism>
<reference evidence="1 2" key="1">
    <citation type="submission" date="2016-04" db="EMBL/GenBank/DDBJ databases">
        <title>Chloroflexus islandicus sp. nov., a thermophilic filamentous anoxygenic phototrophic bacterium from geyser Strokkur (Iceland).</title>
        <authorList>
            <person name="Gaisin V.A."/>
            <person name="Kalashnikov A.M."/>
            <person name="Sukhacheva M.V."/>
            <person name="Grouzdev D.S."/>
            <person name="Ivanov T.M."/>
            <person name="Kuznetsov B."/>
            <person name="Gorlenko V.M."/>
        </authorList>
    </citation>
    <scope>NUCLEOTIDE SEQUENCE [LARGE SCALE GENOMIC DNA]</scope>
    <source>
        <strain evidence="2">isl-2</strain>
    </source>
</reference>
<dbReference type="RefSeq" id="WP_066787131.1">
    <property type="nucleotide sequence ID" value="NZ_LWQS01000051.1"/>
</dbReference>
<dbReference type="AlphaFoldDB" id="A0A178MCE9"/>
<keyword evidence="2" id="KW-1185">Reference proteome</keyword>
<dbReference type="Proteomes" id="UP000078287">
    <property type="component" value="Unassembled WGS sequence"/>
</dbReference>
<gene>
    <name evidence="1" type="ORF">A6A03_13890</name>
</gene>
<dbReference type="OrthoDB" id="9798792at2"/>
<name>A0A178MCE9_9CHLR</name>
<evidence type="ECO:0000313" key="1">
    <source>
        <dbReference type="EMBL" id="OAN45827.1"/>
    </source>
</evidence>
<protein>
    <recommendedName>
        <fullName evidence="3">GxxExxY protein</fullName>
    </recommendedName>
</protein>
<comment type="caution">
    <text evidence="1">The sequence shown here is derived from an EMBL/GenBank/DDBJ whole genome shotgun (WGS) entry which is preliminary data.</text>
</comment>
<sequence>MSQCIDDQLGGLTYAIIGIAMAVHNEVDPGHREAVYHRAMHQQLCMRGFASEYEPRLPVMDQHGNLVTVYRPDHRVEHVLLVEYKAHFYPLTNDEIAQCLKYFAASDCNVCLLFNFGRHRLEWKRLFPPQKILQHRHRRPRS</sequence>
<dbReference type="EMBL" id="LWQS01000051">
    <property type="protein sequence ID" value="OAN45827.1"/>
    <property type="molecule type" value="Genomic_DNA"/>
</dbReference>
<proteinExistence type="predicted"/>
<evidence type="ECO:0008006" key="3">
    <source>
        <dbReference type="Google" id="ProtNLM"/>
    </source>
</evidence>
<accession>A0A178MCE9</accession>
<evidence type="ECO:0000313" key="2">
    <source>
        <dbReference type="Proteomes" id="UP000078287"/>
    </source>
</evidence>
<dbReference type="NCBIfam" id="TIGR04256">
    <property type="entry name" value="GxxExxY"/>
    <property type="match status" value="1"/>
</dbReference>
<dbReference type="Pfam" id="PF13366">
    <property type="entry name" value="PDDEXK_3"/>
    <property type="match status" value="1"/>
</dbReference>
<dbReference type="STRING" id="1707952.A6A03_13890"/>